<dbReference type="GO" id="GO:0019748">
    <property type="term" value="P:secondary metabolic process"/>
    <property type="evidence" value="ECO:0007669"/>
    <property type="project" value="TreeGrafter"/>
</dbReference>
<proteinExistence type="predicted"/>
<evidence type="ECO:0000256" key="1">
    <source>
        <dbReference type="ARBA" id="ARBA00023239"/>
    </source>
</evidence>
<dbReference type="InterPro" id="IPR032465">
    <property type="entry name" value="ACMSD"/>
</dbReference>
<feature type="domain" description="Amidohydrolase-related" evidence="2">
    <location>
        <begin position="4"/>
        <end position="327"/>
    </location>
</feature>
<dbReference type="InterPro" id="IPR006680">
    <property type="entry name" value="Amidohydro-rel"/>
</dbReference>
<dbReference type="SUPFAM" id="SSF51556">
    <property type="entry name" value="Metallo-dependent hydrolases"/>
    <property type="match status" value="1"/>
</dbReference>
<evidence type="ECO:0000313" key="4">
    <source>
        <dbReference type="Proteomes" id="UP000247892"/>
    </source>
</evidence>
<dbReference type="AlphaFoldDB" id="A0A318LH53"/>
<comment type="caution">
    <text evidence="3">The sequence shown here is derived from an EMBL/GenBank/DDBJ whole genome shotgun (WGS) entry which is preliminary data.</text>
</comment>
<dbReference type="RefSeq" id="WP_110343551.1">
    <property type="nucleotide sequence ID" value="NZ_JBHVKT010000013.1"/>
</dbReference>
<sequence>MPIIDVHTHMLTPAYLETLRNTADCPYTVRRNAAGADAVFRGDTGFVTLTPEMFDWDARIRDMDAAGVDVAVVSLTCPNVYWGGRETSAATAAAMNDEMGRAAAAAPGRVRYLASLPWEYADDAVRELHRARSAGAVGVMVLANVNGVPLTDERFAPVWAEIDRLGLPVLVHPTAPPGLEDMSLTDYHLVWSTGFTFDTTLALARMIMDGFFDRYPRLKIIGGHAGGYLPFLISRLDKGFEAFPQCRARIDRAPSSYLSQIYVDSIVYTRQALDFTVEVFGAQNVLFGSDYPHKNGRMEEIAGLVGGLPAHDRELIESKNASALFGI</sequence>
<dbReference type="GO" id="GO:0016787">
    <property type="term" value="F:hydrolase activity"/>
    <property type="evidence" value="ECO:0007669"/>
    <property type="project" value="InterPro"/>
</dbReference>
<evidence type="ECO:0000259" key="2">
    <source>
        <dbReference type="Pfam" id="PF04909"/>
    </source>
</evidence>
<dbReference type="GO" id="GO:0016831">
    <property type="term" value="F:carboxy-lyase activity"/>
    <property type="evidence" value="ECO:0007669"/>
    <property type="project" value="InterPro"/>
</dbReference>
<dbReference type="Proteomes" id="UP000247892">
    <property type="component" value="Unassembled WGS sequence"/>
</dbReference>
<dbReference type="Gene3D" id="3.20.20.140">
    <property type="entry name" value="Metal-dependent hydrolases"/>
    <property type="match status" value="1"/>
</dbReference>
<dbReference type="GO" id="GO:0005737">
    <property type="term" value="C:cytoplasm"/>
    <property type="evidence" value="ECO:0007669"/>
    <property type="project" value="TreeGrafter"/>
</dbReference>
<keyword evidence="1" id="KW-0456">Lyase</keyword>
<dbReference type="Pfam" id="PF04909">
    <property type="entry name" value="Amidohydro_2"/>
    <property type="match status" value="1"/>
</dbReference>
<dbReference type="InterPro" id="IPR032466">
    <property type="entry name" value="Metal_Hydrolase"/>
</dbReference>
<evidence type="ECO:0000313" key="3">
    <source>
        <dbReference type="EMBL" id="PXY18549.1"/>
    </source>
</evidence>
<organism evidence="3 4">
    <name type="scientific">Prauserella flavalba</name>
    <dbReference type="NCBI Taxonomy" id="1477506"/>
    <lineage>
        <taxon>Bacteria</taxon>
        <taxon>Bacillati</taxon>
        <taxon>Actinomycetota</taxon>
        <taxon>Actinomycetes</taxon>
        <taxon>Pseudonocardiales</taxon>
        <taxon>Pseudonocardiaceae</taxon>
        <taxon>Prauserella</taxon>
    </lineage>
</organism>
<dbReference type="PANTHER" id="PTHR21240:SF28">
    <property type="entry name" value="ISO-OROTATE DECARBOXYLASE (EUROFUNG)"/>
    <property type="match status" value="1"/>
</dbReference>
<dbReference type="OrthoDB" id="8673173at2"/>
<name>A0A318LH53_9PSEU</name>
<accession>A0A318LH53</accession>
<protein>
    <recommendedName>
        <fullName evidence="2">Amidohydrolase-related domain-containing protein</fullName>
    </recommendedName>
</protein>
<keyword evidence="4" id="KW-1185">Reference proteome</keyword>
<dbReference type="PANTHER" id="PTHR21240">
    <property type="entry name" value="2-AMINO-3-CARBOXYLMUCONATE-6-SEMIALDEHYDE DECARBOXYLASE"/>
    <property type="match status" value="1"/>
</dbReference>
<gene>
    <name evidence="3" type="ORF">BA062_35065</name>
</gene>
<reference evidence="3 4" key="1">
    <citation type="submission" date="2016-07" db="EMBL/GenBank/DDBJ databases">
        <title>Draft genome sequence of Prauserella sp. YIM 121212, isolated from alkaline soil.</title>
        <authorList>
            <person name="Ruckert C."/>
            <person name="Albersmeier A."/>
            <person name="Jiang C.-L."/>
            <person name="Jiang Y."/>
            <person name="Kalinowski J."/>
            <person name="Schneider O."/>
            <person name="Winkler A."/>
            <person name="Zotchev S.B."/>
        </authorList>
    </citation>
    <scope>NUCLEOTIDE SEQUENCE [LARGE SCALE GENOMIC DNA]</scope>
    <source>
        <strain evidence="3 4">YIM 121212</strain>
    </source>
</reference>
<dbReference type="EMBL" id="MASU01000020">
    <property type="protein sequence ID" value="PXY18549.1"/>
    <property type="molecule type" value="Genomic_DNA"/>
</dbReference>